<dbReference type="Gene3D" id="1.10.390.10">
    <property type="entry name" value="Neutral Protease Domain 2"/>
    <property type="match status" value="1"/>
</dbReference>
<evidence type="ECO:0000313" key="16">
    <source>
        <dbReference type="EMBL" id="AJF64658.1"/>
    </source>
</evidence>
<dbReference type="FunFam" id="1.10.390.10:FF:000004">
    <property type="entry name" value="Aminopeptidase N"/>
    <property type="match status" value="1"/>
</dbReference>
<dbReference type="GO" id="GO:0016020">
    <property type="term" value="C:membrane"/>
    <property type="evidence" value="ECO:0007669"/>
    <property type="project" value="TreeGrafter"/>
</dbReference>
<dbReference type="InterPro" id="IPR045357">
    <property type="entry name" value="Aminopeptidase_N-like_N"/>
</dbReference>
<evidence type="ECO:0000256" key="2">
    <source>
        <dbReference type="ARBA" id="ARBA00001947"/>
    </source>
</evidence>
<dbReference type="PANTHER" id="PTHR11533">
    <property type="entry name" value="PROTEASE M1 ZINC METALLOPROTEASE"/>
    <property type="match status" value="1"/>
</dbReference>
<name>A0A0B5I4U6_9ACTN</name>
<dbReference type="InterPro" id="IPR024571">
    <property type="entry name" value="ERAP1-like_C_dom"/>
</dbReference>
<dbReference type="GO" id="GO:0006508">
    <property type="term" value="P:proteolysis"/>
    <property type="evidence" value="ECO:0007669"/>
    <property type="project" value="UniProtKB-UniRule"/>
</dbReference>
<evidence type="ECO:0000256" key="3">
    <source>
        <dbReference type="ARBA" id="ARBA00010136"/>
    </source>
</evidence>
<keyword evidence="7" id="KW-0645">Protease</keyword>
<dbReference type="STRING" id="362257.SVTN_09705"/>
<dbReference type="HOGENOM" id="CLU_007335_1_1_11"/>
<dbReference type="InterPro" id="IPR012778">
    <property type="entry name" value="Pept_M1_aminopeptidase"/>
</dbReference>
<evidence type="ECO:0000256" key="9">
    <source>
        <dbReference type="ARBA" id="ARBA00022801"/>
    </source>
</evidence>
<keyword evidence="8" id="KW-0479">Metal-binding</keyword>
<evidence type="ECO:0000256" key="6">
    <source>
        <dbReference type="ARBA" id="ARBA00022438"/>
    </source>
</evidence>
<dbReference type="InterPro" id="IPR050344">
    <property type="entry name" value="Peptidase_M1_aminopeptidases"/>
</dbReference>
<evidence type="ECO:0000259" key="14">
    <source>
        <dbReference type="Pfam" id="PF11838"/>
    </source>
</evidence>
<gene>
    <name evidence="16" type="ORF">SVTN_09705</name>
</gene>
<feature type="domain" description="Peptidase M1 membrane alanine aminopeptidase" evidence="13">
    <location>
        <begin position="223"/>
        <end position="439"/>
    </location>
</feature>
<dbReference type="InterPro" id="IPR027268">
    <property type="entry name" value="Peptidase_M4/M1_CTD_sf"/>
</dbReference>
<dbReference type="InterPro" id="IPR042097">
    <property type="entry name" value="Aminopeptidase_N-like_N_sf"/>
</dbReference>
<evidence type="ECO:0000259" key="15">
    <source>
        <dbReference type="Pfam" id="PF17900"/>
    </source>
</evidence>
<comment type="similarity">
    <text evidence="3">Belongs to the peptidase M1 family.</text>
</comment>
<dbReference type="Gene3D" id="2.60.40.1730">
    <property type="entry name" value="tricorn interacting facor f3 domain"/>
    <property type="match status" value="1"/>
</dbReference>
<dbReference type="EC" id="3.4.11.2" evidence="4 12"/>
<evidence type="ECO:0000256" key="4">
    <source>
        <dbReference type="ARBA" id="ARBA00012564"/>
    </source>
</evidence>
<dbReference type="GO" id="GO:0016285">
    <property type="term" value="F:alanyl aminopeptidase activity"/>
    <property type="evidence" value="ECO:0007669"/>
    <property type="project" value="UniProtKB-EC"/>
</dbReference>
<dbReference type="AlphaFoldDB" id="A0A0B5I4U6"/>
<dbReference type="GO" id="GO:0042277">
    <property type="term" value="F:peptide binding"/>
    <property type="evidence" value="ECO:0007669"/>
    <property type="project" value="TreeGrafter"/>
</dbReference>
<evidence type="ECO:0000259" key="13">
    <source>
        <dbReference type="Pfam" id="PF01433"/>
    </source>
</evidence>
<feature type="domain" description="Aminopeptidase N-like N-terminal" evidence="15">
    <location>
        <begin position="20"/>
        <end position="180"/>
    </location>
</feature>
<dbReference type="NCBIfam" id="TIGR02412">
    <property type="entry name" value="pepN_strep_liv"/>
    <property type="match status" value="1"/>
</dbReference>
<feature type="domain" description="ERAP1-like C-terminal" evidence="14">
    <location>
        <begin position="511"/>
        <end position="821"/>
    </location>
</feature>
<dbReference type="MEROPS" id="M01.012"/>
<evidence type="ECO:0000256" key="7">
    <source>
        <dbReference type="ARBA" id="ARBA00022670"/>
    </source>
</evidence>
<dbReference type="GO" id="GO:0005737">
    <property type="term" value="C:cytoplasm"/>
    <property type="evidence" value="ECO:0007669"/>
    <property type="project" value="TreeGrafter"/>
</dbReference>
<dbReference type="InterPro" id="IPR001930">
    <property type="entry name" value="Peptidase_M1"/>
</dbReference>
<protein>
    <recommendedName>
        <fullName evidence="5 12">Aminopeptidase N</fullName>
        <ecNumber evidence="4 12">3.4.11.2</ecNumber>
    </recommendedName>
</protein>
<keyword evidence="11" id="KW-0482">Metalloprotease</keyword>
<evidence type="ECO:0000313" key="17">
    <source>
        <dbReference type="Proteomes" id="UP000031774"/>
    </source>
</evidence>
<comment type="catalytic activity">
    <reaction evidence="1">
        <text>Release of an N-terminal amino acid, Xaa-|-Yaa- from a peptide, amide or arylamide. Xaa is preferably Ala, but may be most amino acids including Pro (slow action). When a terminal hydrophobic residue is followed by a prolyl residue, the two may be released as an intact Xaa-Pro dipeptide.</text>
        <dbReference type="EC" id="3.4.11.2"/>
    </reaction>
</comment>
<dbReference type="CDD" id="cd09602">
    <property type="entry name" value="M1_APN"/>
    <property type="match status" value="1"/>
</dbReference>
<dbReference type="RefSeq" id="WP_041128712.1">
    <property type="nucleotide sequence ID" value="NZ_CP010407.1"/>
</dbReference>
<keyword evidence="17" id="KW-1185">Reference proteome</keyword>
<dbReference type="FunFam" id="2.60.40.1730:FF:000010">
    <property type="entry name" value="Putative aminopeptidase N"/>
    <property type="match status" value="1"/>
</dbReference>
<keyword evidence="9" id="KW-0378">Hydrolase</keyword>
<evidence type="ECO:0000256" key="11">
    <source>
        <dbReference type="ARBA" id="ARBA00023049"/>
    </source>
</evidence>
<evidence type="ECO:0000256" key="8">
    <source>
        <dbReference type="ARBA" id="ARBA00022723"/>
    </source>
</evidence>
<dbReference type="GO" id="GO:0043171">
    <property type="term" value="P:peptide catabolic process"/>
    <property type="evidence" value="ECO:0007669"/>
    <property type="project" value="TreeGrafter"/>
</dbReference>
<dbReference type="SUPFAM" id="SSF55486">
    <property type="entry name" value="Metalloproteases ('zincins'), catalytic domain"/>
    <property type="match status" value="1"/>
</dbReference>
<sequence length="827" mass="92026">MSVLTRDEAQTRAQLLDVHHYRVDLDLTTGDETFESQSLIRFTARAAGDTFVELKPETLHSALLDDEPLDVTALDGNRLPLTLTEGEHTLRISTTMRYSRTGEGMHRFTDPTDGESYVYTQLFMEDVQRVFASFDQPDLKAVFEVGVTAPEGWTVLANGITEQQPDGRWQAAPTPLLSTYFVCVAAGPFHSIRTEHAGLPFGIHCRRSLAAHLDADADEILAVTKACYDRYHEKFDEPYPFDSYDQAFVPEFNAGAMENPGLVTFRDEFVFRSAVTVTERQTRAMVIAHEMAHMWFGDLVTLRWWDDIWLNESFAEYMGYQTVNEACSDLFPDTWIDFGVTRKAWGYEADQRPSTHPVAPDPEAVPDTASALLNFDGISYAKGASALRQLVAWLGEKDFLAGINIHFKRHKFGNATLADFIDNLAAATDRDVHAWAEQWLRTTGVDTLRPRLEGEGTHWQLTVDRDGSRPHRIAVGVYDRDALDAPVLRERREIDVPQEAPAELAGPRPALVVLNEGDLTYTKVRFDETSEATLLWALSAVPDAVTRAVVWNSLRDMVRDGDLEPTTYLEAAHAHLPQETELALVQGVLGFARTQIADRYVTEEQRPAALAKIGDIARALLRRTEDGEEPGLRLTAVRACIDSATTPDKIASWLDEGTVHGGPELDPELRWRILARLAVLGAVDETVIAAELERDPSATGQEGAARCRASLPDPEAKAAAWSSLFDSDDLSNYLFTATAQGFWQPEQADLVREYVPRFYEAAVALGDRRGPAMAEAAGRYAFPVYAIDADSLALGESHLTADTMIPALHRKLVDQLDDLRRALRVRG</sequence>
<dbReference type="KEGG" id="svt:SVTN_09705"/>
<dbReference type="InterPro" id="IPR014782">
    <property type="entry name" value="Peptidase_M1_dom"/>
</dbReference>
<dbReference type="Pfam" id="PF17900">
    <property type="entry name" value="Peptidase_M1_N"/>
    <property type="match status" value="1"/>
</dbReference>
<dbReference type="PANTHER" id="PTHR11533:SF174">
    <property type="entry name" value="PUROMYCIN-SENSITIVE AMINOPEPTIDASE-RELATED"/>
    <property type="match status" value="1"/>
</dbReference>
<dbReference type="GO" id="GO:0008270">
    <property type="term" value="F:zinc ion binding"/>
    <property type="evidence" value="ECO:0007669"/>
    <property type="project" value="UniProtKB-UniRule"/>
</dbReference>
<evidence type="ECO:0000256" key="1">
    <source>
        <dbReference type="ARBA" id="ARBA00000098"/>
    </source>
</evidence>
<evidence type="ECO:0000256" key="5">
    <source>
        <dbReference type="ARBA" id="ARBA00015611"/>
    </source>
</evidence>
<organism evidence="16 17">
    <name type="scientific">Streptomyces vietnamensis</name>
    <dbReference type="NCBI Taxonomy" id="362257"/>
    <lineage>
        <taxon>Bacteria</taxon>
        <taxon>Bacillati</taxon>
        <taxon>Actinomycetota</taxon>
        <taxon>Actinomycetes</taxon>
        <taxon>Kitasatosporales</taxon>
        <taxon>Streptomycetaceae</taxon>
        <taxon>Streptomyces</taxon>
    </lineage>
</organism>
<evidence type="ECO:0000256" key="10">
    <source>
        <dbReference type="ARBA" id="ARBA00022833"/>
    </source>
</evidence>
<dbReference type="SUPFAM" id="SSF63737">
    <property type="entry name" value="Leukotriene A4 hydrolase N-terminal domain"/>
    <property type="match status" value="1"/>
</dbReference>
<dbReference type="GO" id="GO:0005615">
    <property type="term" value="C:extracellular space"/>
    <property type="evidence" value="ECO:0007669"/>
    <property type="project" value="TreeGrafter"/>
</dbReference>
<dbReference type="Proteomes" id="UP000031774">
    <property type="component" value="Chromosome"/>
</dbReference>
<dbReference type="EMBL" id="CP010407">
    <property type="protein sequence ID" value="AJF64658.1"/>
    <property type="molecule type" value="Genomic_DNA"/>
</dbReference>
<dbReference type="PRINTS" id="PR00756">
    <property type="entry name" value="ALADIPTASE"/>
</dbReference>
<proteinExistence type="inferred from homology"/>
<keyword evidence="6 16" id="KW-0031">Aminopeptidase</keyword>
<dbReference type="GO" id="GO:0070006">
    <property type="term" value="F:metalloaminopeptidase activity"/>
    <property type="evidence" value="ECO:0007669"/>
    <property type="project" value="TreeGrafter"/>
</dbReference>
<comment type="cofactor">
    <cofactor evidence="2">
        <name>Zn(2+)</name>
        <dbReference type="ChEBI" id="CHEBI:29105"/>
    </cofactor>
</comment>
<evidence type="ECO:0000256" key="12">
    <source>
        <dbReference type="NCBIfam" id="TIGR02412"/>
    </source>
</evidence>
<dbReference type="Pfam" id="PF01433">
    <property type="entry name" value="Peptidase_M1"/>
    <property type="match status" value="1"/>
</dbReference>
<keyword evidence="10" id="KW-0862">Zinc</keyword>
<dbReference type="Pfam" id="PF11838">
    <property type="entry name" value="ERAP1_C"/>
    <property type="match status" value="1"/>
</dbReference>
<accession>A0A0B5I4U6</accession>
<reference evidence="16 17" key="1">
    <citation type="submission" date="2014-12" db="EMBL/GenBank/DDBJ databases">
        <title>Complete genome sequence of Streptomyces vietnamensis strain GIMV4.0001, a genetic manipulable producer of the benzoisochromanequinone antibiotic granaticin.</title>
        <authorList>
            <person name="Deng M.R."/>
            <person name="Guo J."/>
            <person name="Ma L.Y."/>
            <person name="Feng G.D."/>
            <person name="Mo C.Y."/>
            <person name="Zhu H.H."/>
        </authorList>
    </citation>
    <scope>NUCLEOTIDE SEQUENCE [LARGE SCALE GENOMIC DNA]</scope>
    <source>
        <strain evidence="17">GIMV4.0001</strain>
    </source>
</reference>